<evidence type="ECO:0000259" key="8">
    <source>
        <dbReference type="PROSITE" id="PS50928"/>
    </source>
</evidence>
<evidence type="ECO:0000313" key="10">
    <source>
        <dbReference type="Proteomes" id="UP001262410"/>
    </source>
</evidence>
<name>A0ABU1JGC2_9PROT</name>
<dbReference type="Gene3D" id="1.10.3720.10">
    <property type="entry name" value="MetI-like"/>
    <property type="match status" value="1"/>
</dbReference>
<evidence type="ECO:0000256" key="1">
    <source>
        <dbReference type="ARBA" id="ARBA00004651"/>
    </source>
</evidence>
<feature type="transmembrane region" description="Helical" evidence="7">
    <location>
        <begin position="157"/>
        <end position="180"/>
    </location>
</feature>
<dbReference type="Pfam" id="PF19300">
    <property type="entry name" value="BPD_transp_1_N"/>
    <property type="match status" value="1"/>
</dbReference>
<dbReference type="PROSITE" id="PS50928">
    <property type="entry name" value="ABC_TM1"/>
    <property type="match status" value="1"/>
</dbReference>
<sequence>MTATNLQPVPTRPGGMRRRFRRSLAMRVAGVVTSVVTTFFGLLLVTFFIGRVVPIDPVLAVVGDRAPRDVYEKARLELGLDQPLWTQFGRYVGDVLSGDLGTSVLTSRPVLEDIERVFPATLELATLGVLIGILAGVPAGVMAAVHRDRWPDHLVRVVGLIGYSVPIFWLGLVGLLLFYAKLSWVAGPGRLDVFYDGLVDPVTGVITVDAILAGEWDVFWNALDHLILPAALLGYYSLAYISRMTRSFMLDQLRQEYVVTARVKGVSERAVIWRHAFRNIQVPLLTVIALSYAGLLEGAVLTETVFAWPGLGQYITNSLLNADMNAVLGGTIVVGVVYIGLNMLSDLMYRMLDPRAR</sequence>
<gene>
    <name evidence="9" type="ORF">E9232_000159</name>
</gene>
<evidence type="ECO:0000256" key="7">
    <source>
        <dbReference type="RuleBase" id="RU363032"/>
    </source>
</evidence>
<keyword evidence="2 7" id="KW-0813">Transport</keyword>
<reference evidence="9 10" key="1">
    <citation type="submission" date="2023-07" db="EMBL/GenBank/DDBJ databases">
        <title>Sorghum-associated microbial communities from plants grown in Nebraska, USA.</title>
        <authorList>
            <person name="Schachtman D."/>
        </authorList>
    </citation>
    <scope>NUCLEOTIDE SEQUENCE [LARGE SCALE GENOMIC DNA]</scope>
    <source>
        <strain evidence="9 10">584</strain>
    </source>
</reference>
<comment type="similarity">
    <text evidence="7">Belongs to the binding-protein-dependent transport system permease family.</text>
</comment>
<feature type="transmembrane region" description="Helical" evidence="7">
    <location>
        <begin position="124"/>
        <end position="145"/>
    </location>
</feature>
<evidence type="ECO:0000256" key="5">
    <source>
        <dbReference type="ARBA" id="ARBA00022989"/>
    </source>
</evidence>
<dbReference type="Proteomes" id="UP001262410">
    <property type="component" value="Unassembled WGS sequence"/>
</dbReference>
<dbReference type="CDD" id="cd06261">
    <property type="entry name" value="TM_PBP2"/>
    <property type="match status" value="1"/>
</dbReference>
<dbReference type="Pfam" id="PF00528">
    <property type="entry name" value="BPD_transp_1"/>
    <property type="match status" value="1"/>
</dbReference>
<feature type="transmembrane region" description="Helical" evidence="7">
    <location>
        <begin position="24"/>
        <end position="49"/>
    </location>
</feature>
<dbReference type="EMBL" id="JAVDPW010000001">
    <property type="protein sequence ID" value="MDR6287660.1"/>
    <property type="molecule type" value="Genomic_DNA"/>
</dbReference>
<evidence type="ECO:0000256" key="6">
    <source>
        <dbReference type="ARBA" id="ARBA00023136"/>
    </source>
</evidence>
<dbReference type="InterPro" id="IPR045621">
    <property type="entry name" value="BPD_transp_1_N"/>
</dbReference>
<dbReference type="InterPro" id="IPR035906">
    <property type="entry name" value="MetI-like_sf"/>
</dbReference>
<keyword evidence="5 7" id="KW-1133">Transmembrane helix</keyword>
<comment type="subcellular location">
    <subcellularLocation>
        <location evidence="1 7">Cell membrane</location>
        <topology evidence="1 7">Multi-pass membrane protein</topology>
    </subcellularLocation>
</comment>
<evidence type="ECO:0000256" key="2">
    <source>
        <dbReference type="ARBA" id="ARBA00022448"/>
    </source>
</evidence>
<evidence type="ECO:0000313" key="9">
    <source>
        <dbReference type="EMBL" id="MDR6287660.1"/>
    </source>
</evidence>
<dbReference type="PANTHER" id="PTHR43163">
    <property type="entry name" value="DIPEPTIDE TRANSPORT SYSTEM PERMEASE PROTEIN DPPB-RELATED"/>
    <property type="match status" value="1"/>
</dbReference>
<accession>A0ABU1JGC2</accession>
<keyword evidence="10" id="KW-1185">Reference proteome</keyword>
<evidence type="ECO:0000256" key="3">
    <source>
        <dbReference type="ARBA" id="ARBA00022475"/>
    </source>
</evidence>
<comment type="caution">
    <text evidence="9">The sequence shown here is derived from an EMBL/GenBank/DDBJ whole genome shotgun (WGS) entry which is preliminary data.</text>
</comment>
<dbReference type="PANTHER" id="PTHR43163:SF8">
    <property type="entry name" value="D,D-DIPEPTIDE TRANSPORT SYSTEM PERMEASE PROTEIN DDPB-RELATED"/>
    <property type="match status" value="1"/>
</dbReference>
<keyword evidence="3" id="KW-1003">Cell membrane</keyword>
<feature type="transmembrane region" description="Helical" evidence="7">
    <location>
        <begin position="328"/>
        <end position="349"/>
    </location>
</feature>
<organism evidence="9 10">
    <name type="scientific">Inquilinus ginsengisoli</name>
    <dbReference type="NCBI Taxonomy" id="363840"/>
    <lineage>
        <taxon>Bacteria</taxon>
        <taxon>Pseudomonadati</taxon>
        <taxon>Pseudomonadota</taxon>
        <taxon>Alphaproteobacteria</taxon>
        <taxon>Rhodospirillales</taxon>
        <taxon>Rhodospirillaceae</taxon>
        <taxon>Inquilinus</taxon>
    </lineage>
</organism>
<keyword evidence="6 7" id="KW-0472">Membrane</keyword>
<evidence type="ECO:0000256" key="4">
    <source>
        <dbReference type="ARBA" id="ARBA00022692"/>
    </source>
</evidence>
<keyword evidence="4 7" id="KW-0812">Transmembrane</keyword>
<protein>
    <submittedName>
        <fullName evidence="9">Peptide/nickel transport system permease protein</fullName>
    </submittedName>
</protein>
<feature type="domain" description="ABC transmembrane type-1" evidence="8">
    <location>
        <begin position="118"/>
        <end position="345"/>
    </location>
</feature>
<feature type="transmembrane region" description="Helical" evidence="7">
    <location>
        <begin position="222"/>
        <end position="241"/>
    </location>
</feature>
<dbReference type="SUPFAM" id="SSF161098">
    <property type="entry name" value="MetI-like"/>
    <property type="match status" value="1"/>
</dbReference>
<feature type="transmembrane region" description="Helical" evidence="7">
    <location>
        <begin position="284"/>
        <end position="308"/>
    </location>
</feature>
<dbReference type="InterPro" id="IPR000515">
    <property type="entry name" value="MetI-like"/>
</dbReference>
<proteinExistence type="inferred from homology"/>